<dbReference type="PANTHER" id="PTHR40446:SF2">
    <property type="entry name" value="N-ACETYLGLUCOSAMINE-1-PHOSPHODIESTER ALPHA-N-ACETYLGLUCOSAMINIDASE"/>
    <property type="match status" value="1"/>
</dbReference>
<comment type="caution">
    <text evidence="3">The sequence shown here is derived from an EMBL/GenBank/DDBJ whole genome shotgun (WGS) entry which is preliminary data.</text>
</comment>
<dbReference type="Proteomes" id="UP000252770">
    <property type="component" value="Unassembled WGS sequence"/>
</dbReference>
<evidence type="ECO:0008006" key="5">
    <source>
        <dbReference type="Google" id="ProtNLM"/>
    </source>
</evidence>
<organism evidence="3 4">
    <name type="scientific">Desertihabitans brevis</name>
    <dbReference type="NCBI Taxonomy" id="2268447"/>
    <lineage>
        <taxon>Bacteria</taxon>
        <taxon>Bacillati</taxon>
        <taxon>Actinomycetota</taxon>
        <taxon>Actinomycetes</taxon>
        <taxon>Propionibacteriales</taxon>
        <taxon>Propionibacteriaceae</taxon>
        <taxon>Desertihabitans</taxon>
    </lineage>
</organism>
<dbReference type="SUPFAM" id="SSF56300">
    <property type="entry name" value="Metallo-dependent phosphatases"/>
    <property type="match status" value="1"/>
</dbReference>
<dbReference type="Gene3D" id="3.60.21.10">
    <property type="match status" value="1"/>
</dbReference>
<dbReference type="PANTHER" id="PTHR40446">
    <property type="entry name" value="N-ACETYLGLUCOSAMINE-1-PHOSPHODIESTER ALPHA-N-ACETYLGLUCOSAMINIDASE"/>
    <property type="match status" value="1"/>
</dbReference>
<keyword evidence="4" id="KW-1185">Reference proteome</keyword>
<evidence type="ECO:0000259" key="2">
    <source>
        <dbReference type="Pfam" id="PF09992"/>
    </source>
</evidence>
<dbReference type="AlphaFoldDB" id="A0A367YWQ3"/>
<dbReference type="Pfam" id="PF00149">
    <property type="entry name" value="Metallophos"/>
    <property type="match status" value="1"/>
</dbReference>
<proteinExistence type="predicted"/>
<dbReference type="InterPro" id="IPR029052">
    <property type="entry name" value="Metallo-depent_PP-like"/>
</dbReference>
<feature type="domain" description="Calcineurin-like phosphoesterase" evidence="1">
    <location>
        <begin position="779"/>
        <end position="970"/>
    </location>
</feature>
<dbReference type="RefSeq" id="WP_114126135.1">
    <property type="nucleotide sequence ID" value="NZ_QOUI01000004.1"/>
</dbReference>
<dbReference type="Pfam" id="PF09992">
    <property type="entry name" value="NAGPA"/>
    <property type="match status" value="1"/>
</dbReference>
<reference evidence="3 4" key="1">
    <citation type="submission" date="2018-07" db="EMBL/GenBank/DDBJ databases">
        <title>Desertimonas flava gen. nov. sp. nov.</title>
        <authorList>
            <person name="Liu S."/>
        </authorList>
    </citation>
    <scope>NUCLEOTIDE SEQUENCE [LARGE SCALE GENOMIC DNA]</scope>
    <source>
        <strain evidence="3 4">16Sb5-5</strain>
    </source>
</reference>
<name>A0A367YWQ3_9ACTN</name>
<accession>A0A367YWQ3</accession>
<sequence length="1131" mass="116352">MTSSHPAAPPRPSGSTPARLTAFAAALLAAALAVGLLPAAADDHGRPELTGSSSTLLQQATHDVAPGLAITSFQRLQPQGWVTGHVMTADLDTPSLSLDVVDGGTVSASNQTVSELAGQADAVAAVNGDYFDINASGAPVGTNVSSTGGLRTAAPEPRESLTVTDEKAAVQQLMSAATVRVDGVELDVPAVNSPSWRADQLALFTPVWGAHPVGSLLTAGEDVRAVELVDGRVTRVLDAAALAEPLAEGTSVLVGRGAASARLAGVEPGQPVQVSLEVSADVDLAVGGAQRLLVDGEVTGVDQATAARTAVGVSQDGTRLWVVAVDGRQADAHGMTLQELAALLDDLGAWNAVNLDGGGSTAMVARPAGERDLRLVNRPSDGSERLDANALVFRSRATGQPDDVLARPLLDPPVGLDVPGADALLPGLTRTVVASGLDADHAAVEARGRFTAAPRSLLAVDGTTDAPVPGQQAVVVRGVAPGTGQVTFDGRLPGGRTSERIPLTVHQEMVGLEPSAPLLALPAGEPGAAAVTLSLTAVDADGHRVPVETRDVTVGVEGGAEVRPSGPATFAVTSTVASGAAEITLEVLGHEVRVPVTIGYQTEAVADFSDAAAWKPGSARAPVSVTPADGPEGSAGLAVEMDFTTSTATRGAYAVPPAPVEVDGQPRAFTLWVHGNGQGQWPRLQVTRGDGTSTNLDGPLLSWTGWRQITFPVPAGTAYPLTITAIRLMETRASASYTDRVVLAGLDAQVPVAVEQPERPRRVDPAVLTQGDVDDRPQRIAVMSDTQFVARDGEDGALVQAGRRTLREIVAERPDLLLVAGDLVDEASDADFALARKVLEEEVGQTVPWVYVPGNHEIMGGGIERFEQHFGETMTTRDLGGTRVITLDSSSGTLHPGGDTTQLRELERLLDEALATRSITGVVVVDHHPVDDPHPDQASQLGDRTEAAALQRVLNEFRAAGKSAAMVSGHVGTFAVDAVGGVTRYINGNSGKSPSGAADEGGFTGWSMLGIDPGEGVVGFSPDLGDRTRWLQVQTHARVDQLVLSVPSGLEVGEQAEAVATITQDGTREVPVAWPVTATWGGDGVRLAGSAGTAVLELDPATRTLTALAPGTATVRVEVNGVGAEQQVTVG</sequence>
<evidence type="ECO:0000313" key="3">
    <source>
        <dbReference type="EMBL" id="RCK69949.1"/>
    </source>
</evidence>
<protein>
    <recommendedName>
        <fullName evidence="5">Multidrug transporter</fullName>
    </recommendedName>
</protein>
<dbReference type="GO" id="GO:0016787">
    <property type="term" value="F:hydrolase activity"/>
    <property type="evidence" value="ECO:0007669"/>
    <property type="project" value="InterPro"/>
</dbReference>
<dbReference type="EMBL" id="QOUI01000004">
    <property type="protein sequence ID" value="RCK69949.1"/>
    <property type="molecule type" value="Genomic_DNA"/>
</dbReference>
<feature type="domain" description="Phosphodiester glycosidase" evidence="2">
    <location>
        <begin position="255"/>
        <end position="393"/>
    </location>
</feature>
<dbReference type="InterPro" id="IPR004843">
    <property type="entry name" value="Calcineurin-like_PHP"/>
</dbReference>
<evidence type="ECO:0000259" key="1">
    <source>
        <dbReference type="Pfam" id="PF00149"/>
    </source>
</evidence>
<dbReference type="InterPro" id="IPR018711">
    <property type="entry name" value="NAGPA"/>
</dbReference>
<evidence type="ECO:0000313" key="4">
    <source>
        <dbReference type="Proteomes" id="UP000252770"/>
    </source>
</evidence>
<gene>
    <name evidence="3" type="ORF">DT076_08020</name>
</gene>